<dbReference type="InterPro" id="IPR038536">
    <property type="entry name" value="Alkyl/aryl-sulf_dimr_sf"/>
</dbReference>
<dbReference type="RefSeq" id="WP_007102788.1">
    <property type="nucleotide sequence ID" value="NZ_BAER01000005.1"/>
</dbReference>
<sequence>MSTYTKNSLSQISKALAISLSLSLSLPVLAETPSPASKQLAARSAEFNQELIKVNEQVYTAVGYGVSPISMIIGDDGIVIIDTGISPEESKKVRQLFATITPKPVKAIIFTHGHGDHTTGAIAFKDNDDVQVWAREGFGHEGNFANDAGLTIQRKRGAAQGGFLLSPDERINNGIAKAYWPSKGGDAFGADTKVKITNTFNTQIHVLKVAGLELSLVAAPGETDDEMFIWYPQTQTLFAGDNFYKSWPNLYPIRGAAYRDVRLWAKSVHNMVKYKPTYLVGGHTRPISGQAEVIDVLTNYRDAIQFLFDKTIEGMNKGMTPNQLVEYVKLPEKFQKLDYLQPYYGHPEWAIRSIFNGYLGWYDGNPSNLFPLSDKEEAQKIAALAGGADELMKQAQSALNDNPQWTAQLCDYLLAMDDSNKAAMLLKAKSMRLLAKDLLNGTGRNYYFTVAKLLEKKAGL</sequence>
<feature type="domain" description="Metallo-beta-lactamase" evidence="2">
    <location>
        <begin position="67"/>
        <end position="283"/>
    </location>
</feature>
<dbReference type="GO" id="GO:0018909">
    <property type="term" value="P:dodecyl sulfate metabolic process"/>
    <property type="evidence" value="ECO:0007669"/>
    <property type="project" value="InterPro"/>
</dbReference>
<keyword evidence="1" id="KW-0732">Signal</keyword>
<evidence type="ECO:0000259" key="2">
    <source>
        <dbReference type="SMART" id="SM00849"/>
    </source>
</evidence>
<dbReference type="Proteomes" id="UP000006322">
    <property type="component" value="Unassembled WGS sequence"/>
</dbReference>
<proteinExistence type="predicted"/>
<dbReference type="InterPro" id="IPR036866">
    <property type="entry name" value="RibonucZ/Hydroxyglut_hydro"/>
</dbReference>
<feature type="chain" id="PRO_5003898544" evidence="1">
    <location>
        <begin position="31"/>
        <end position="460"/>
    </location>
</feature>
<dbReference type="EMBL" id="BAER01000005">
    <property type="protein sequence ID" value="GAC30978.1"/>
    <property type="molecule type" value="Genomic_DNA"/>
</dbReference>
<accession>K6ZQ30</accession>
<keyword evidence="4" id="KW-1185">Reference proteome</keyword>
<feature type="signal peptide" evidence="1">
    <location>
        <begin position="1"/>
        <end position="30"/>
    </location>
</feature>
<dbReference type="SMART" id="SM00849">
    <property type="entry name" value="Lactamase_B"/>
    <property type="match status" value="1"/>
</dbReference>
<dbReference type="GO" id="GO:0018741">
    <property type="term" value="F:linear primary-alkylsulfatase activity"/>
    <property type="evidence" value="ECO:0007669"/>
    <property type="project" value="InterPro"/>
</dbReference>
<dbReference type="Pfam" id="PF14863">
    <property type="entry name" value="Alkyl_sulf_dimr"/>
    <property type="match status" value="1"/>
</dbReference>
<evidence type="ECO:0000313" key="3">
    <source>
        <dbReference type="EMBL" id="GAC30978.1"/>
    </source>
</evidence>
<dbReference type="GO" id="GO:0046983">
    <property type="term" value="F:protein dimerization activity"/>
    <property type="evidence" value="ECO:0007669"/>
    <property type="project" value="InterPro"/>
</dbReference>
<dbReference type="InterPro" id="IPR052195">
    <property type="entry name" value="Bact_Alkyl/Aryl-Sulfatase"/>
</dbReference>
<gene>
    <name evidence="3" type="ORF">GPLA_0057</name>
</gene>
<dbReference type="OrthoDB" id="9815874at2"/>
<evidence type="ECO:0000256" key="1">
    <source>
        <dbReference type="SAM" id="SignalP"/>
    </source>
</evidence>
<comment type="caution">
    <text evidence="3">The sequence shown here is derived from an EMBL/GenBank/DDBJ whole genome shotgun (WGS) entry which is preliminary data.</text>
</comment>
<organism evidence="3 4">
    <name type="scientific">Paraglaciecola polaris LMG 21857</name>
    <dbReference type="NCBI Taxonomy" id="1129793"/>
    <lineage>
        <taxon>Bacteria</taxon>
        <taxon>Pseudomonadati</taxon>
        <taxon>Pseudomonadota</taxon>
        <taxon>Gammaproteobacteria</taxon>
        <taxon>Alteromonadales</taxon>
        <taxon>Alteromonadaceae</taxon>
        <taxon>Paraglaciecola</taxon>
    </lineage>
</organism>
<dbReference type="AlphaFoldDB" id="K6ZQ30"/>
<dbReference type="InterPro" id="IPR001279">
    <property type="entry name" value="Metallo-B-lactamas"/>
</dbReference>
<dbReference type="SUPFAM" id="SSF56281">
    <property type="entry name" value="Metallo-hydrolase/oxidoreductase"/>
    <property type="match status" value="1"/>
</dbReference>
<reference evidence="4" key="1">
    <citation type="journal article" date="2014" name="Environ. Microbiol.">
        <title>Comparative genomics of the marine bacterial genus Glaciecola reveals the high degree of genomic diversity and genomic characteristic for cold adaptation.</title>
        <authorList>
            <person name="Qin Q.L."/>
            <person name="Xie B.B."/>
            <person name="Yu Y."/>
            <person name="Shu Y.L."/>
            <person name="Rong J.C."/>
            <person name="Zhang Y.J."/>
            <person name="Zhao D.L."/>
            <person name="Chen X.L."/>
            <person name="Zhang X.Y."/>
            <person name="Chen B."/>
            <person name="Zhou B.C."/>
            <person name="Zhang Y.Z."/>
        </authorList>
    </citation>
    <scope>NUCLEOTIDE SEQUENCE [LARGE SCALE GENOMIC DNA]</scope>
    <source>
        <strain evidence="4">LMG 21857</strain>
    </source>
</reference>
<name>K6ZQ30_9ALTE</name>
<evidence type="ECO:0000313" key="4">
    <source>
        <dbReference type="Proteomes" id="UP000006322"/>
    </source>
</evidence>
<dbReference type="Gene3D" id="1.25.40.880">
    <property type="entry name" value="Alkyl sulfatase, dimerisation domain"/>
    <property type="match status" value="1"/>
</dbReference>
<dbReference type="Pfam" id="PF00753">
    <property type="entry name" value="Lactamase_B"/>
    <property type="match status" value="1"/>
</dbReference>
<dbReference type="PANTHER" id="PTHR43223">
    <property type="entry name" value="ALKYL/ARYL-SULFATASE"/>
    <property type="match status" value="1"/>
</dbReference>
<dbReference type="STRING" id="1129793.GPLA_0057"/>
<dbReference type="CDD" id="cd07710">
    <property type="entry name" value="arylsulfatase_Sdsa1-like_MBL-fold"/>
    <property type="match status" value="1"/>
</dbReference>
<dbReference type="InterPro" id="IPR044097">
    <property type="entry name" value="Bds1/SdsA1_MBL-fold"/>
</dbReference>
<dbReference type="Gene3D" id="3.60.15.30">
    <property type="entry name" value="Metallo-beta-lactamase domain"/>
    <property type="match status" value="1"/>
</dbReference>
<dbReference type="InterPro" id="IPR029228">
    <property type="entry name" value="Alkyl_sulf_dimr"/>
</dbReference>
<dbReference type="PANTHER" id="PTHR43223:SF1">
    <property type="entry name" value="ALKYL_ARYL-SULFATASE BDS1"/>
    <property type="match status" value="1"/>
</dbReference>
<protein>
    <submittedName>
        <fullName evidence="3">Alkyl sulfatase or beta-lactamase</fullName>
    </submittedName>
</protein>